<dbReference type="Pfam" id="PF00126">
    <property type="entry name" value="HTH_1"/>
    <property type="match status" value="1"/>
</dbReference>
<evidence type="ECO:0000259" key="5">
    <source>
        <dbReference type="PROSITE" id="PS50931"/>
    </source>
</evidence>
<dbReference type="Gene3D" id="3.40.190.10">
    <property type="entry name" value="Periplasmic binding protein-like II"/>
    <property type="match status" value="2"/>
</dbReference>
<dbReference type="InterPro" id="IPR005119">
    <property type="entry name" value="LysR_subst-bd"/>
</dbReference>
<dbReference type="InterPro" id="IPR036388">
    <property type="entry name" value="WH-like_DNA-bd_sf"/>
</dbReference>
<evidence type="ECO:0000313" key="7">
    <source>
        <dbReference type="Proteomes" id="UP000187059"/>
    </source>
</evidence>
<reference evidence="6 7" key="1">
    <citation type="submission" date="2016-04" db="EMBL/GenBank/DDBJ databases">
        <title>Deep-sea bacteria in the southern Pacific.</title>
        <authorList>
            <person name="Tang K."/>
        </authorList>
    </citation>
    <scope>NUCLEOTIDE SEQUENCE [LARGE SCALE GENOMIC DNA]</scope>
    <source>
        <strain evidence="6 7">JLT2014</strain>
        <plasmid evidence="7">ppaby1</plasmid>
    </source>
</reference>
<dbReference type="InterPro" id="IPR050950">
    <property type="entry name" value="HTH-type_LysR_regulators"/>
</dbReference>
<comment type="similarity">
    <text evidence="1">Belongs to the LysR transcriptional regulatory family.</text>
</comment>
<protein>
    <submittedName>
        <fullName evidence="6">Transcriptional regulator</fullName>
    </submittedName>
</protein>
<dbReference type="KEGG" id="paby:Ga0080574_TMP490"/>
<dbReference type="PANTHER" id="PTHR30419:SF8">
    <property type="entry name" value="NITROGEN ASSIMILATION TRANSCRIPTIONAL ACTIVATOR-RELATED"/>
    <property type="match status" value="1"/>
</dbReference>
<dbReference type="EMBL" id="CP015091">
    <property type="protein sequence ID" value="APZ50824.1"/>
    <property type="molecule type" value="Genomic_DNA"/>
</dbReference>
<dbReference type="RefSeq" id="WP_076694969.1">
    <property type="nucleotide sequence ID" value="NZ_CP015091.1"/>
</dbReference>
<keyword evidence="2" id="KW-0805">Transcription regulation</keyword>
<dbReference type="FunFam" id="1.10.10.10:FF:000001">
    <property type="entry name" value="LysR family transcriptional regulator"/>
    <property type="match status" value="1"/>
</dbReference>
<proteinExistence type="inferred from homology"/>
<evidence type="ECO:0000256" key="4">
    <source>
        <dbReference type="ARBA" id="ARBA00023163"/>
    </source>
</evidence>
<keyword evidence="7" id="KW-1185">Reference proteome</keyword>
<dbReference type="PANTHER" id="PTHR30419">
    <property type="entry name" value="HTH-TYPE TRANSCRIPTIONAL REGULATOR YBHD"/>
    <property type="match status" value="1"/>
</dbReference>
<name>A0A1P8UN43_9RHOB</name>
<gene>
    <name evidence="6" type="ORF">Ga0080574_TMP490</name>
</gene>
<sequence length="308" mass="34804">MLVDYQRFLAVADRRNISSAADELNVSQPALSRTIRQLEDAFGTRLFRRTGSGMELTEAGRTLYLYASRAVRALQSAQEEIGHFVEQQRLTLRVCCGDSWGYGVLPEVVNAFAAEAPEVTVQVDLLEHNARLRGIETRNYDLAFGIVAPETLATGRYVFEPLLQAPYDIYCDAAHPLLDRPKIARADLLDYHWINHRFEYDFDPSLALRTRRVFARRSNTMLHALETMRGSQLLLSTAKTMAPIFQRFDLVPLMEDPESPNFVSGILCLSRVELSSVTRRFLALTRASCLRRWGPVGELRAALPEATP</sequence>
<dbReference type="Gene3D" id="1.10.10.10">
    <property type="entry name" value="Winged helix-like DNA-binding domain superfamily/Winged helix DNA-binding domain"/>
    <property type="match status" value="1"/>
</dbReference>
<dbReference type="PRINTS" id="PR00039">
    <property type="entry name" value="HTHLYSR"/>
</dbReference>
<dbReference type="Pfam" id="PF03466">
    <property type="entry name" value="LysR_substrate"/>
    <property type="match status" value="1"/>
</dbReference>
<dbReference type="InterPro" id="IPR000847">
    <property type="entry name" value="LysR_HTH_N"/>
</dbReference>
<dbReference type="SUPFAM" id="SSF46785">
    <property type="entry name" value="Winged helix' DNA-binding domain"/>
    <property type="match status" value="1"/>
</dbReference>
<dbReference type="GO" id="GO:0005829">
    <property type="term" value="C:cytosol"/>
    <property type="evidence" value="ECO:0007669"/>
    <property type="project" value="TreeGrafter"/>
</dbReference>
<dbReference type="InterPro" id="IPR036390">
    <property type="entry name" value="WH_DNA-bd_sf"/>
</dbReference>
<keyword evidence="4" id="KW-0804">Transcription</keyword>
<evidence type="ECO:0000256" key="2">
    <source>
        <dbReference type="ARBA" id="ARBA00023015"/>
    </source>
</evidence>
<dbReference type="Proteomes" id="UP000187059">
    <property type="component" value="Plasmid pPABY1"/>
</dbReference>
<dbReference type="PROSITE" id="PS50931">
    <property type="entry name" value="HTH_LYSR"/>
    <property type="match status" value="1"/>
</dbReference>
<dbReference type="SUPFAM" id="SSF53850">
    <property type="entry name" value="Periplasmic binding protein-like II"/>
    <property type="match status" value="1"/>
</dbReference>
<dbReference type="GO" id="GO:0003700">
    <property type="term" value="F:DNA-binding transcription factor activity"/>
    <property type="evidence" value="ECO:0007669"/>
    <property type="project" value="InterPro"/>
</dbReference>
<keyword evidence="3" id="KW-0238">DNA-binding</keyword>
<organism evidence="6 7">
    <name type="scientific">Salipiger abyssi</name>
    <dbReference type="NCBI Taxonomy" id="1250539"/>
    <lineage>
        <taxon>Bacteria</taxon>
        <taxon>Pseudomonadati</taxon>
        <taxon>Pseudomonadota</taxon>
        <taxon>Alphaproteobacteria</taxon>
        <taxon>Rhodobacterales</taxon>
        <taxon>Roseobacteraceae</taxon>
        <taxon>Salipiger</taxon>
    </lineage>
</organism>
<dbReference type="GO" id="GO:0003677">
    <property type="term" value="F:DNA binding"/>
    <property type="evidence" value="ECO:0007669"/>
    <property type="project" value="UniProtKB-KW"/>
</dbReference>
<keyword evidence="6" id="KW-0614">Plasmid</keyword>
<evidence type="ECO:0000256" key="1">
    <source>
        <dbReference type="ARBA" id="ARBA00009437"/>
    </source>
</evidence>
<dbReference type="AlphaFoldDB" id="A0A1P8UN43"/>
<evidence type="ECO:0000256" key="3">
    <source>
        <dbReference type="ARBA" id="ARBA00023125"/>
    </source>
</evidence>
<accession>A0A1P8UN43</accession>
<evidence type="ECO:0000313" key="6">
    <source>
        <dbReference type="EMBL" id="APZ50824.1"/>
    </source>
</evidence>
<geneLocation type="plasmid" evidence="7">
    <name>ppaby1</name>
</geneLocation>
<dbReference type="OrthoDB" id="9803030at2"/>
<feature type="domain" description="HTH lysR-type" evidence="5">
    <location>
        <begin position="1"/>
        <end position="57"/>
    </location>
</feature>